<comment type="similarity">
    <text evidence="1">Belongs to the CWF19 family.</text>
</comment>
<reference evidence="3 4" key="1">
    <citation type="submission" date="2019-05" db="EMBL/GenBank/DDBJ databases">
        <title>Another draft genome of Portunus trituberculatus and its Hox gene families provides insights of decapod evolution.</title>
        <authorList>
            <person name="Jeong J.-H."/>
            <person name="Song I."/>
            <person name="Kim S."/>
            <person name="Choi T."/>
            <person name="Kim D."/>
            <person name="Ryu S."/>
            <person name="Kim W."/>
        </authorList>
    </citation>
    <scope>NUCLEOTIDE SEQUENCE [LARGE SCALE GENOMIC DNA]</scope>
    <source>
        <tissue evidence="3">Muscle</tissue>
    </source>
</reference>
<comment type="caution">
    <text evidence="3">The sequence shown here is derived from an EMBL/GenBank/DDBJ whole genome shotgun (WGS) entry which is preliminary data.</text>
</comment>
<dbReference type="PANTHER" id="PTHR12072">
    <property type="entry name" value="CWF19, CELL CYCLE CONTROL PROTEIN"/>
    <property type="match status" value="1"/>
</dbReference>
<name>A0A5B7E3N6_PORTR</name>
<organism evidence="3 4">
    <name type="scientific">Portunus trituberculatus</name>
    <name type="common">Swimming crab</name>
    <name type="synonym">Neptunus trituberculatus</name>
    <dbReference type="NCBI Taxonomy" id="210409"/>
    <lineage>
        <taxon>Eukaryota</taxon>
        <taxon>Metazoa</taxon>
        <taxon>Ecdysozoa</taxon>
        <taxon>Arthropoda</taxon>
        <taxon>Crustacea</taxon>
        <taxon>Multicrustacea</taxon>
        <taxon>Malacostraca</taxon>
        <taxon>Eumalacostraca</taxon>
        <taxon>Eucarida</taxon>
        <taxon>Decapoda</taxon>
        <taxon>Pleocyemata</taxon>
        <taxon>Brachyura</taxon>
        <taxon>Eubrachyura</taxon>
        <taxon>Portunoidea</taxon>
        <taxon>Portunidae</taxon>
        <taxon>Portuninae</taxon>
        <taxon>Portunus</taxon>
    </lineage>
</organism>
<evidence type="ECO:0000313" key="3">
    <source>
        <dbReference type="EMBL" id="MPC28632.1"/>
    </source>
</evidence>
<evidence type="ECO:0000313" key="4">
    <source>
        <dbReference type="Proteomes" id="UP000324222"/>
    </source>
</evidence>
<gene>
    <name evidence="3" type="primary">cwf19l2_2</name>
    <name evidence="3" type="ORF">E2C01_021840</name>
</gene>
<dbReference type="AlphaFoldDB" id="A0A5B7E3N6"/>
<protein>
    <submittedName>
        <fullName evidence="3">CWF19-like protein 2</fullName>
    </submittedName>
</protein>
<dbReference type="InterPro" id="IPR040194">
    <property type="entry name" value="Cwf19-like"/>
</dbReference>
<dbReference type="PANTHER" id="PTHR12072:SF5">
    <property type="entry name" value="CWF19-LIKE PROTEIN 2"/>
    <property type="match status" value="1"/>
</dbReference>
<dbReference type="GO" id="GO:0071014">
    <property type="term" value="C:post-mRNA release spliceosomal complex"/>
    <property type="evidence" value="ECO:0007669"/>
    <property type="project" value="TreeGrafter"/>
</dbReference>
<feature type="region of interest" description="Disordered" evidence="2">
    <location>
        <begin position="121"/>
        <end position="145"/>
    </location>
</feature>
<dbReference type="EMBL" id="VSRR010001943">
    <property type="protein sequence ID" value="MPC28632.1"/>
    <property type="molecule type" value="Genomic_DNA"/>
</dbReference>
<feature type="compositionally biased region" description="Basic and acidic residues" evidence="2">
    <location>
        <begin position="11"/>
        <end position="46"/>
    </location>
</feature>
<keyword evidence="4" id="KW-1185">Reference proteome</keyword>
<dbReference type="OrthoDB" id="2113965at2759"/>
<evidence type="ECO:0000256" key="2">
    <source>
        <dbReference type="SAM" id="MobiDB-lite"/>
    </source>
</evidence>
<sequence length="145" mass="16275">MEMTSLFGTFSRDEMREREGTSRKKAKEEEEKRKREAAKPGSHARELNPYYKDGGTGLPQEQQKAVPAPAAAASQITGLDAGWLRKALQRAKEQASSEGRSLEEIAAQRWGGWFSQKFLRPSEEPSKSSALSQRFQKPGNDDFSR</sequence>
<feature type="region of interest" description="Disordered" evidence="2">
    <location>
        <begin position="1"/>
        <end position="70"/>
    </location>
</feature>
<dbReference type="GO" id="GO:0000398">
    <property type="term" value="P:mRNA splicing, via spliceosome"/>
    <property type="evidence" value="ECO:0007669"/>
    <property type="project" value="TreeGrafter"/>
</dbReference>
<accession>A0A5B7E3N6</accession>
<proteinExistence type="inferred from homology"/>
<dbReference type="Proteomes" id="UP000324222">
    <property type="component" value="Unassembled WGS sequence"/>
</dbReference>
<evidence type="ECO:0000256" key="1">
    <source>
        <dbReference type="ARBA" id="ARBA00006795"/>
    </source>
</evidence>